<dbReference type="PIRSF" id="PIRSF006603">
    <property type="entry name" value="DinF"/>
    <property type="match status" value="1"/>
</dbReference>
<keyword evidence="5 7" id="KW-1133">Transmembrane helix</keyword>
<feature type="transmembrane region" description="Helical" evidence="7">
    <location>
        <begin position="55"/>
        <end position="76"/>
    </location>
</feature>
<keyword evidence="6 7" id="KW-0472">Membrane</keyword>
<name>A0ABS9CE13_9BACT</name>
<evidence type="ECO:0000256" key="1">
    <source>
        <dbReference type="ARBA" id="ARBA00004651"/>
    </source>
</evidence>
<sequence length="445" mass="48949">MIHYNFKRDVNHLVGPILLETLLTFLLGGVDTFMLSQYSDAAVAAVGVDNQILSLVFLLFTIINAGTSVLCAQYLGAGREEKFIRVGIVALALNLVVGIAVSLTLFLGADSILTLMGLRPELMVYGRPYMQIVGGMAFTQAISTTVSTILRSAKMPVPPMMVVGVVNVLNIMGNYILIFGKFGMPEMGAEGAAISTSISRVVAMVLLVVILRWRLFTYVPQKLFAHFPTHELRNLLKIGMPSAGENISYNLQQLTLLYFINMLGNDELTARTYIVNVVMFVYMYAICIAQASSIMVGHLTGLGKTQAAYQVGRFSWRRGALVTLSFSVLCALCGPFIADCLTDNPTIAKLVCTCFWVDVLLEVGKCVNIWATNTLRATGDILYPFYLGLVVQWAVGVLFGYLLGITLGFGLVGMWFAFVLDENIRGILFVRRWNAFKWANKSFVN</sequence>
<feature type="transmembrane region" description="Helical" evidence="7">
    <location>
        <begin position="391"/>
        <end position="418"/>
    </location>
</feature>
<dbReference type="Pfam" id="PF01554">
    <property type="entry name" value="MatE"/>
    <property type="match status" value="2"/>
</dbReference>
<dbReference type="EMBL" id="JADYTN010000006">
    <property type="protein sequence ID" value="MCF2563218.1"/>
    <property type="molecule type" value="Genomic_DNA"/>
</dbReference>
<feature type="transmembrane region" description="Helical" evidence="7">
    <location>
        <begin position="319"/>
        <end position="338"/>
    </location>
</feature>
<evidence type="ECO:0000256" key="5">
    <source>
        <dbReference type="ARBA" id="ARBA00022989"/>
    </source>
</evidence>
<reference evidence="8 9" key="1">
    <citation type="submission" date="2020-12" db="EMBL/GenBank/DDBJ databases">
        <title>Whole genome sequences of gut porcine anaerobes.</title>
        <authorList>
            <person name="Kubasova T."/>
            <person name="Jahodarova E."/>
            <person name="Rychlik I."/>
        </authorList>
    </citation>
    <scope>NUCLEOTIDE SEQUENCE [LARGE SCALE GENOMIC DNA]</scope>
    <source>
        <strain evidence="8 9">An925</strain>
    </source>
</reference>
<dbReference type="PANTHER" id="PTHR42925:SF1">
    <property type="entry name" value="VIRULENCE FACTOR MVIN"/>
    <property type="match status" value="1"/>
</dbReference>
<dbReference type="InterPro" id="IPR047135">
    <property type="entry name" value="YsiQ"/>
</dbReference>
<proteinExistence type="predicted"/>
<feature type="transmembrane region" description="Helical" evidence="7">
    <location>
        <begin position="162"/>
        <end position="180"/>
    </location>
</feature>
<evidence type="ECO:0000256" key="6">
    <source>
        <dbReference type="ARBA" id="ARBA00023136"/>
    </source>
</evidence>
<evidence type="ECO:0000256" key="3">
    <source>
        <dbReference type="ARBA" id="ARBA00022475"/>
    </source>
</evidence>
<keyword evidence="2" id="KW-0813">Transport</keyword>
<dbReference type="InterPro" id="IPR002528">
    <property type="entry name" value="MATE_fam"/>
</dbReference>
<dbReference type="NCBIfam" id="TIGR00797">
    <property type="entry name" value="matE"/>
    <property type="match status" value="1"/>
</dbReference>
<dbReference type="RefSeq" id="WP_094390146.1">
    <property type="nucleotide sequence ID" value="NZ_JADYTN010000006.1"/>
</dbReference>
<keyword evidence="4 7" id="KW-0812">Transmembrane</keyword>
<dbReference type="PANTHER" id="PTHR42925">
    <property type="entry name" value="MULTIDRUG AND TOXIN EFFLUX PROTEIN MATE FAMILY"/>
    <property type="match status" value="1"/>
</dbReference>
<accession>A0ABS9CE13</accession>
<evidence type="ECO:0000313" key="9">
    <source>
        <dbReference type="Proteomes" id="UP001200470"/>
    </source>
</evidence>
<feature type="transmembrane region" description="Helical" evidence="7">
    <location>
        <begin position="12"/>
        <end position="35"/>
    </location>
</feature>
<evidence type="ECO:0000256" key="4">
    <source>
        <dbReference type="ARBA" id="ARBA00022692"/>
    </source>
</evidence>
<feature type="transmembrane region" description="Helical" evidence="7">
    <location>
        <begin position="273"/>
        <end position="299"/>
    </location>
</feature>
<gene>
    <name evidence="8" type="ORF">I6E12_03715</name>
</gene>
<feature type="transmembrane region" description="Helical" evidence="7">
    <location>
        <begin position="129"/>
        <end position="150"/>
    </location>
</feature>
<keyword evidence="9" id="KW-1185">Reference proteome</keyword>
<evidence type="ECO:0000256" key="2">
    <source>
        <dbReference type="ARBA" id="ARBA00022448"/>
    </source>
</evidence>
<organism evidence="8 9">
    <name type="scientific">Xylanibacter brevis</name>
    <dbReference type="NCBI Taxonomy" id="83231"/>
    <lineage>
        <taxon>Bacteria</taxon>
        <taxon>Pseudomonadati</taxon>
        <taxon>Bacteroidota</taxon>
        <taxon>Bacteroidia</taxon>
        <taxon>Bacteroidales</taxon>
        <taxon>Prevotellaceae</taxon>
        <taxon>Xylanibacter</taxon>
    </lineage>
</organism>
<evidence type="ECO:0000256" key="7">
    <source>
        <dbReference type="SAM" id="Phobius"/>
    </source>
</evidence>
<dbReference type="Proteomes" id="UP001200470">
    <property type="component" value="Unassembled WGS sequence"/>
</dbReference>
<evidence type="ECO:0000313" key="8">
    <source>
        <dbReference type="EMBL" id="MCF2563218.1"/>
    </source>
</evidence>
<comment type="caution">
    <text evidence="8">The sequence shown here is derived from an EMBL/GenBank/DDBJ whole genome shotgun (WGS) entry which is preliminary data.</text>
</comment>
<protein>
    <submittedName>
        <fullName evidence="8">MATE family efflux transporter</fullName>
    </submittedName>
</protein>
<feature type="transmembrane region" description="Helical" evidence="7">
    <location>
        <begin position="88"/>
        <end position="109"/>
    </location>
</feature>
<dbReference type="CDD" id="cd13134">
    <property type="entry name" value="MATE_like_8"/>
    <property type="match status" value="1"/>
</dbReference>
<keyword evidence="3" id="KW-1003">Cell membrane</keyword>
<dbReference type="InterPro" id="IPR048279">
    <property type="entry name" value="MdtK-like"/>
</dbReference>
<comment type="subcellular location">
    <subcellularLocation>
        <location evidence="1">Cell membrane</location>
        <topology evidence="1">Multi-pass membrane protein</topology>
    </subcellularLocation>
</comment>
<feature type="transmembrane region" description="Helical" evidence="7">
    <location>
        <begin position="192"/>
        <end position="213"/>
    </location>
</feature>